<gene>
    <name evidence="2" type="ORF">EXN22_21775</name>
</gene>
<evidence type="ECO:0000313" key="2">
    <source>
        <dbReference type="EMBL" id="QBF28185.1"/>
    </source>
</evidence>
<keyword evidence="1" id="KW-0175">Coiled coil</keyword>
<dbReference type="OrthoDB" id="7025859at2"/>
<evidence type="ECO:0008006" key="4">
    <source>
        <dbReference type="Google" id="ProtNLM"/>
    </source>
</evidence>
<dbReference type="KEGG" id="ptk:EXN22_21775"/>
<feature type="coiled-coil region" evidence="1">
    <location>
        <begin position="235"/>
        <end position="262"/>
    </location>
</feature>
<keyword evidence="3" id="KW-1185">Reference proteome</keyword>
<organism evidence="2 3">
    <name type="scientific">Pseudomonas tructae</name>
    <dbReference type="NCBI Taxonomy" id="2518644"/>
    <lineage>
        <taxon>Bacteria</taxon>
        <taxon>Pseudomonadati</taxon>
        <taxon>Pseudomonadota</taxon>
        <taxon>Gammaproteobacteria</taxon>
        <taxon>Pseudomonadales</taxon>
        <taxon>Pseudomonadaceae</taxon>
        <taxon>Pseudomonas</taxon>
    </lineage>
</organism>
<name>A0A411MMY4_9PSED</name>
<proteinExistence type="predicted"/>
<sequence length="326" mass="35787">MNANVTLDSAWQVQASSLPEALLSAMASGLDTGALSLSPAHVHNLNAYVAYARELPNSPAGISQWMSTEGGLANLGTLASNPELNTNAMVTFFRLVKGHASCWEVLYGKNLQLSNALATVAGNIKRSGDVILDVCAHTKALGTQREAWDALQGGEALALSAADRQIVSSLPNYVNSLKEQLKEYSRKVESVHLEGTRFRDEARRQIIPATLRKVNEVGKCIKPATRDFSAATMALVRLQMRIRELSEKLQNMEQLLREVLTASSHVHSAWQSLTAYIDASNNQLQLITSGQQLARFAIYFGRFLGQWKTIEQSATQMGRTLAQYQR</sequence>
<dbReference type="RefSeq" id="WP_130266000.1">
    <property type="nucleotide sequence ID" value="NZ_CP035952.1"/>
</dbReference>
<accession>A0A411MMY4</accession>
<evidence type="ECO:0000256" key="1">
    <source>
        <dbReference type="SAM" id="Coils"/>
    </source>
</evidence>
<reference evidence="2 3" key="1">
    <citation type="submission" date="2019-02" db="EMBL/GenBank/DDBJ databases">
        <title>Complete genome sequence of Pseudomonas sp. SNU WT1 isolated from rainbow trout.</title>
        <authorList>
            <person name="Oh W.T."/>
            <person name="Park S.C."/>
        </authorList>
    </citation>
    <scope>NUCLEOTIDE SEQUENCE [LARGE SCALE GENOMIC DNA]</scope>
    <source>
        <strain evidence="2 3">SNU WT1</strain>
    </source>
</reference>
<dbReference type="SUPFAM" id="SSF58100">
    <property type="entry name" value="Bacterial hemolysins"/>
    <property type="match status" value="1"/>
</dbReference>
<dbReference type="Proteomes" id="UP000291130">
    <property type="component" value="Chromosome"/>
</dbReference>
<evidence type="ECO:0000313" key="3">
    <source>
        <dbReference type="Proteomes" id="UP000291130"/>
    </source>
</evidence>
<dbReference type="AlphaFoldDB" id="A0A411MMY4"/>
<protein>
    <recommendedName>
        <fullName evidence="4">Binary cytotoxin component</fullName>
    </recommendedName>
</protein>
<dbReference type="EMBL" id="CP035952">
    <property type="protein sequence ID" value="QBF28185.1"/>
    <property type="molecule type" value="Genomic_DNA"/>
</dbReference>